<comment type="caution">
    <text evidence="2">The sequence shown here is derived from an EMBL/GenBank/DDBJ whole genome shotgun (WGS) entry which is preliminary data.</text>
</comment>
<proteinExistence type="predicted"/>
<gene>
    <name evidence="2" type="ORF">BV97_01936</name>
</gene>
<dbReference type="MEROPS" id="C96.001"/>
<dbReference type="Pfam" id="PF13471">
    <property type="entry name" value="Transglut_core3"/>
    <property type="match status" value="1"/>
</dbReference>
<feature type="domain" description="Microcin J25-processing protein McjB C-terminal" evidence="1">
    <location>
        <begin position="118"/>
        <end position="218"/>
    </location>
</feature>
<evidence type="ECO:0000313" key="3">
    <source>
        <dbReference type="Proteomes" id="UP000024329"/>
    </source>
</evidence>
<sequence>MHNCYALREGISYCEIDGSYVFLDARADRYLMLTGTAAGAFRTLIAAEPLPHSAAETLKQSGVIEDAAAWSCPPVPALPPPSRRSEAAFTGSFRVIRTLQAMHAIRRARGKLQSKGIHGVLKELRCRPPVTKIPDRTASARIARTLRAFEHTRLWIPSADQCLPRTIALVMELKNLGYEANLVVGVRIEPFRAHCWAQQADEVLNDSAEEVGKFKPILVL</sequence>
<dbReference type="AlphaFoldDB" id="A0A031JZS4"/>
<evidence type="ECO:0000259" key="1">
    <source>
        <dbReference type="Pfam" id="PF13471"/>
    </source>
</evidence>
<dbReference type="InterPro" id="IPR053521">
    <property type="entry name" value="McjB-like"/>
</dbReference>
<dbReference type="Proteomes" id="UP000024329">
    <property type="component" value="Unassembled WGS sequence"/>
</dbReference>
<dbReference type="eggNOG" id="ENOG5033GCR">
    <property type="taxonomic scope" value="Bacteria"/>
</dbReference>
<protein>
    <recommendedName>
        <fullName evidence="1">Microcin J25-processing protein McjB C-terminal domain-containing protein</fullName>
    </recommendedName>
</protein>
<name>A0A031JZS4_9SPHN</name>
<organism evidence="2 3">
    <name type="scientific">Novosphingobium resinovorum</name>
    <dbReference type="NCBI Taxonomy" id="158500"/>
    <lineage>
        <taxon>Bacteria</taxon>
        <taxon>Pseudomonadati</taxon>
        <taxon>Pseudomonadota</taxon>
        <taxon>Alphaproteobacteria</taxon>
        <taxon>Sphingomonadales</taxon>
        <taxon>Sphingomonadaceae</taxon>
        <taxon>Novosphingobium</taxon>
    </lineage>
</organism>
<dbReference type="InterPro" id="IPR032708">
    <property type="entry name" value="McjB_C"/>
</dbReference>
<dbReference type="NCBIfam" id="NF033537">
    <property type="entry name" value="lasso_biosyn_B2"/>
    <property type="match status" value="1"/>
</dbReference>
<dbReference type="PATRIC" id="fig|158500.4.peg.1976"/>
<evidence type="ECO:0000313" key="2">
    <source>
        <dbReference type="EMBL" id="EZP82439.1"/>
    </source>
</evidence>
<dbReference type="EMBL" id="JFYZ01000008">
    <property type="protein sequence ID" value="EZP82439.1"/>
    <property type="molecule type" value="Genomic_DNA"/>
</dbReference>
<reference evidence="2 3" key="1">
    <citation type="submission" date="2014-03" db="EMBL/GenBank/DDBJ databases">
        <title>Whole genome sequence of Novosphingobium resinovorum KF1.</title>
        <authorList>
            <person name="Gan H.M."/>
            <person name="Gan H.Y."/>
            <person name="Chew T.H."/>
            <person name="Savka M.A."/>
        </authorList>
    </citation>
    <scope>NUCLEOTIDE SEQUENCE [LARGE SCALE GENOMIC DNA]</scope>
    <source>
        <strain evidence="2 3">KF1</strain>
    </source>
</reference>
<accession>A0A031JZS4</accession>